<organism evidence="10 11">
    <name type="scientific">Enterococcus cecorum</name>
    <dbReference type="NCBI Taxonomy" id="44008"/>
    <lineage>
        <taxon>Bacteria</taxon>
        <taxon>Bacillati</taxon>
        <taxon>Bacillota</taxon>
        <taxon>Bacilli</taxon>
        <taxon>Lactobacillales</taxon>
        <taxon>Enterococcaceae</taxon>
        <taxon>Enterococcus</taxon>
    </lineage>
</organism>
<dbReference type="Proteomes" id="UP000196074">
    <property type="component" value="Unassembled WGS sequence"/>
</dbReference>
<dbReference type="Proteomes" id="UP001255696">
    <property type="component" value="Unassembled WGS sequence"/>
</dbReference>
<evidence type="ECO:0000313" key="10">
    <source>
        <dbReference type="EMBL" id="OUQ10759.1"/>
    </source>
</evidence>
<feature type="transmembrane region" description="Helical" evidence="7">
    <location>
        <begin position="72"/>
        <end position="97"/>
    </location>
</feature>
<feature type="transmembrane region" description="Helical" evidence="7">
    <location>
        <begin position="166"/>
        <end position="183"/>
    </location>
</feature>
<evidence type="ECO:0000256" key="6">
    <source>
        <dbReference type="ARBA" id="ARBA00023136"/>
    </source>
</evidence>
<gene>
    <name evidence="10" type="ORF">B5E88_04815</name>
    <name evidence="8" type="ORF">P7H47_06945</name>
    <name evidence="9" type="ORF">U1294_09730</name>
</gene>
<reference evidence="8" key="3">
    <citation type="submission" date="2023-03" db="EMBL/GenBank/DDBJ databases">
        <authorList>
            <person name="Shen W."/>
            <person name="Cai J."/>
        </authorList>
    </citation>
    <scope>NUCLEOTIDE SEQUENCE</scope>
    <source>
        <strain evidence="8">B245-2</strain>
    </source>
</reference>
<keyword evidence="3" id="KW-1003">Cell membrane</keyword>
<dbReference type="GO" id="GO:0015109">
    <property type="term" value="F:chromate transmembrane transporter activity"/>
    <property type="evidence" value="ECO:0007669"/>
    <property type="project" value="InterPro"/>
</dbReference>
<dbReference type="InterPro" id="IPR003370">
    <property type="entry name" value="Chromate_transpt"/>
</dbReference>
<evidence type="ECO:0000256" key="5">
    <source>
        <dbReference type="ARBA" id="ARBA00022989"/>
    </source>
</evidence>
<evidence type="ECO:0000256" key="1">
    <source>
        <dbReference type="ARBA" id="ARBA00004651"/>
    </source>
</evidence>
<dbReference type="GO" id="GO:0005886">
    <property type="term" value="C:plasma membrane"/>
    <property type="evidence" value="ECO:0007669"/>
    <property type="project" value="UniProtKB-SubCell"/>
</dbReference>
<proteinExistence type="inferred from homology"/>
<dbReference type="InterPro" id="IPR052518">
    <property type="entry name" value="CHR_Transporter"/>
</dbReference>
<evidence type="ECO:0000256" key="3">
    <source>
        <dbReference type="ARBA" id="ARBA00022475"/>
    </source>
</evidence>
<comment type="similarity">
    <text evidence="2">Belongs to the chromate ion transporter (CHR) (TC 2.A.51) family.</text>
</comment>
<reference evidence="9" key="4">
    <citation type="submission" date="2023-12" db="EMBL/GenBank/DDBJ databases">
        <title>Molecular genomic analyses of Enterococcus cecorum from sepsis oubreaks in broilers.</title>
        <authorList>
            <person name="Rhoads D."/>
            <person name="Alrubaye A."/>
        </authorList>
    </citation>
    <scope>NUCLEOTIDE SEQUENCE</scope>
    <source>
        <strain evidence="9">1755</strain>
    </source>
</reference>
<evidence type="ECO:0000256" key="2">
    <source>
        <dbReference type="ARBA" id="ARBA00005262"/>
    </source>
</evidence>
<comment type="caution">
    <text evidence="10">The sequence shown here is derived from an EMBL/GenBank/DDBJ whole genome shotgun (WGS) entry which is preliminary data.</text>
</comment>
<sequence length="185" mass="20592">MIYLQLWWSFVKVGLFSFGGGYAALPLIQQEVYAHHWLQTTELNHLITLSQMTPGPIAINAATFVGVKSAGITGAIVATLGCVTPSCIIVSIIAYYYMRYQNLTIVQNVLQTLRPAVIALILVSGLEILRNSFYGNHMDNWFSLDSSKIVLFIVALLLLRKLKSRPILVMVVIGGLNIFYQMLLN</sequence>
<dbReference type="EMBL" id="NFLC01000007">
    <property type="protein sequence ID" value="OUQ10759.1"/>
    <property type="molecule type" value="Genomic_DNA"/>
</dbReference>
<keyword evidence="5 7" id="KW-1133">Transmembrane helix</keyword>
<accession>A0A0H2PYJ6</accession>
<evidence type="ECO:0000313" key="9">
    <source>
        <dbReference type="EMBL" id="MDZ5598497.1"/>
    </source>
</evidence>
<keyword evidence="6 7" id="KW-0472">Membrane</keyword>
<feature type="transmembrane region" description="Helical" evidence="7">
    <location>
        <begin position="141"/>
        <end position="159"/>
    </location>
</feature>
<evidence type="ECO:0000256" key="7">
    <source>
        <dbReference type="SAM" id="Phobius"/>
    </source>
</evidence>
<evidence type="ECO:0000313" key="11">
    <source>
        <dbReference type="Proteomes" id="UP000196074"/>
    </source>
</evidence>
<dbReference type="Proteomes" id="UP001290582">
    <property type="component" value="Unassembled WGS sequence"/>
</dbReference>
<protein>
    <submittedName>
        <fullName evidence="10">Chromate transporter</fullName>
    </submittedName>
</protein>
<dbReference type="RefSeq" id="WP_016250742.1">
    <property type="nucleotide sequence ID" value="NZ_AP035890.1"/>
</dbReference>
<comment type="subcellular location">
    <subcellularLocation>
        <location evidence="1">Cell membrane</location>
        <topology evidence="1">Multi-pass membrane protein</topology>
    </subcellularLocation>
</comment>
<feature type="transmembrane region" description="Helical" evidence="7">
    <location>
        <begin position="6"/>
        <end position="25"/>
    </location>
</feature>
<keyword evidence="4 7" id="KW-0812">Transmembrane</keyword>
<dbReference type="AlphaFoldDB" id="A0A0H2PYJ6"/>
<dbReference type="EMBL" id="JAXOGL010000017">
    <property type="protein sequence ID" value="MDZ5598497.1"/>
    <property type="molecule type" value="Genomic_DNA"/>
</dbReference>
<name>A0A0H2PYJ6_9ENTE</name>
<dbReference type="EMBL" id="JARQBI010000014">
    <property type="protein sequence ID" value="MDT2796979.1"/>
    <property type="molecule type" value="Genomic_DNA"/>
</dbReference>
<reference evidence="10" key="2">
    <citation type="journal article" date="2018" name="BMC Genomics">
        <title>Whole genome sequencing and function prediction of 133 gut anaerobes isolated from chicken caecum in pure cultures.</title>
        <authorList>
            <person name="Medvecky M."/>
            <person name="Cejkova D."/>
            <person name="Polansky O."/>
            <person name="Karasova D."/>
            <person name="Kubasova T."/>
            <person name="Cizek A."/>
            <person name="Rychlik I."/>
        </authorList>
    </citation>
    <scope>NUCLEOTIDE SEQUENCE</scope>
    <source>
        <strain evidence="10">An144</strain>
    </source>
</reference>
<dbReference type="Pfam" id="PF02417">
    <property type="entry name" value="Chromate_transp"/>
    <property type="match status" value="1"/>
</dbReference>
<dbReference type="GeneID" id="60872636"/>
<feature type="transmembrane region" description="Helical" evidence="7">
    <location>
        <begin position="109"/>
        <end position="129"/>
    </location>
</feature>
<dbReference type="PANTHER" id="PTHR43663">
    <property type="entry name" value="CHROMATE TRANSPORT PROTEIN-RELATED"/>
    <property type="match status" value="1"/>
</dbReference>
<evidence type="ECO:0000313" key="8">
    <source>
        <dbReference type="EMBL" id="MDT2796979.1"/>
    </source>
</evidence>
<dbReference type="PANTHER" id="PTHR43663:SF1">
    <property type="entry name" value="CHROMATE TRANSPORTER"/>
    <property type="match status" value="1"/>
</dbReference>
<evidence type="ECO:0000256" key="4">
    <source>
        <dbReference type="ARBA" id="ARBA00022692"/>
    </source>
</evidence>
<reference evidence="11" key="1">
    <citation type="submission" date="2017-04" db="EMBL/GenBank/DDBJ databases">
        <title>Function of individual gut microbiota members based on whole genome sequencing of pure cultures obtained from chicken caecum.</title>
        <authorList>
            <person name="Medvecky M."/>
            <person name="Cejkova D."/>
            <person name="Polansky O."/>
            <person name="Karasova D."/>
            <person name="Kubasova T."/>
            <person name="Cizek A."/>
            <person name="Rychlik I."/>
        </authorList>
    </citation>
    <scope>NUCLEOTIDE SEQUENCE [LARGE SCALE GENOMIC DNA]</scope>
    <source>
        <strain evidence="11">An144</strain>
    </source>
</reference>